<dbReference type="PROSITE" id="PS51186">
    <property type="entry name" value="GNAT"/>
    <property type="match status" value="1"/>
</dbReference>
<dbReference type="GO" id="GO:0016747">
    <property type="term" value="F:acyltransferase activity, transferring groups other than amino-acyl groups"/>
    <property type="evidence" value="ECO:0007669"/>
    <property type="project" value="InterPro"/>
</dbReference>
<reference evidence="2 3" key="1">
    <citation type="journal article" date="2012" name="J. Bacteriol.">
        <title>Genome sequence of 'Candidatus Methanomethylophilus alvus' Mx1201, a methanogenic archaeon from the human gut belonging to a seventh order of methanogens.</title>
        <authorList>
            <person name="Borrel G."/>
            <person name="Harris H.M."/>
            <person name="Tottey W."/>
            <person name="Mihajlovski A."/>
            <person name="Parisot N."/>
            <person name="Peyretaillade E."/>
            <person name="Peyret P."/>
            <person name="Gribaldo S."/>
            <person name="O'Toole P.W."/>
            <person name="Brugere J.F."/>
        </authorList>
    </citation>
    <scope>NUCLEOTIDE SEQUENCE [LARGE SCALE GENOMIC DNA]</scope>
    <source>
        <strain evidence="2 3">Mx1201</strain>
    </source>
</reference>
<feature type="domain" description="N-acetyltransferase" evidence="1">
    <location>
        <begin position="15"/>
        <end position="164"/>
    </location>
</feature>
<dbReference type="HOGENOM" id="CLU_013985_34_1_2"/>
<dbReference type="Pfam" id="PF00583">
    <property type="entry name" value="Acetyltransf_1"/>
    <property type="match status" value="1"/>
</dbReference>
<accession>M9SHU6</accession>
<dbReference type="AlphaFoldDB" id="M9SHU6"/>
<keyword evidence="3" id="KW-1185">Reference proteome</keyword>
<dbReference type="EMBL" id="CP004049">
    <property type="protein sequence ID" value="AGI85162.1"/>
    <property type="molecule type" value="Genomic_DNA"/>
</dbReference>
<dbReference type="InterPro" id="IPR016181">
    <property type="entry name" value="Acyl_CoA_acyltransferase"/>
</dbReference>
<evidence type="ECO:0000259" key="1">
    <source>
        <dbReference type="PROSITE" id="PS51186"/>
    </source>
</evidence>
<organism evidence="2 3">
    <name type="scientific">Methanomethylophilus alvi (strain Mx1201)</name>
    <dbReference type="NCBI Taxonomy" id="1236689"/>
    <lineage>
        <taxon>Archaea</taxon>
        <taxon>Methanobacteriati</taxon>
        <taxon>Thermoplasmatota</taxon>
        <taxon>Thermoplasmata</taxon>
        <taxon>Methanomassiliicoccales</taxon>
        <taxon>Methanomethylophilaceae</taxon>
        <taxon>Methanomethylophilus</taxon>
    </lineage>
</organism>
<dbReference type="STRING" id="1236689.MMALV_04180"/>
<dbReference type="InParanoid" id="M9SHU6"/>
<dbReference type="eggNOG" id="arCOG00826">
    <property type="taxonomic scope" value="Archaea"/>
</dbReference>
<protein>
    <submittedName>
        <fullName evidence="2">Putative acetyltransferase</fullName>
    </submittedName>
</protein>
<keyword evidence="2" id="KW-0808">Transferase</keyword>
<gene>
    <name evidence="2" type="ORF">MMALV_04180</name>
</gene>
<dbReference type="InterPro" id="IPR000182">
    <property type="entry name" value="GNAT_dom"/>
</dbReference>
<dbReference type="Proteomes" id="UP000012672">
    <property type="component" value="Chromosome"/>
</dbReference>
<evidence type="ECO:0000313" key="2">
    <source>
        <dbReference type="EMBL" id="AGI85162.1"/>
    </source>
</evidence>
<proteinExistence type="predicted"/>
<dbReference type="Gene3D" id="3.40.630.30">
    <property type="match status" value="1"/>
</dbReference>
<evidence type="ECO:0000313" key="3">
    <source>
        <dbReference type="Proteomes" id="UP000012672"/>
    </source>
</evidence>
<sequence length="171" mass="19610">MDCIDRTMNRGAGMISFRNADIKDYMAAHCLWMESGGIGVTSKEDSEESIARFLERNRQFCFSALDGDRLVGVVLCGSDGRSGRFYHLVVDPEYRRRGIGHSLVSHSIEQLKKEGICGADAVIFRENPANEFWESEDFRDRTDLKYRDILLDEDNEWLNRDKRPGDHDGLK</sequence>
<dbReference type="KEGG" id="max:MMALV_04180"/>
<name>M9SHU6_METAX</name>
<dbReference type="SUPFAM" id="SSF55729">
    <property type="entry name" value="Acyl-CoA N-acyltransferases (Nat)"/>
    <property type="match status" value="1"/>
</dbReference>
<dbReference type="CDD" id="cd04301">
    <property type="entry name" value="NAT_SF"/>
    <property type="match status" value="1"/>
</dbReference>